<reference evidence="1 2" key="1">
    <citation type="submission" date="2019-07" db="EMBL/GenBank/DDBJ databases">
        <title>Hymenobacter sp. straun FUR1 Genome sequencing and assembly.</title>
        <authorList>
            <person name="Chhetri G."/>
        </authorList>
    </citation>
    <scope>NUCLEOTIDE SEQUENCE [LARGE SCALE GENOMIC DNA]</scope>
    <source>
        <strain evidence="1 2">Fur1</strain>
    </source>
</reference>
<evidence type="ECO:0000313" key="1">
    <source>
        <dbReference type="EMBL" id="TVT39555.1"/>
    </source>
</evidence>
<sequence length="88" mass="9855">MEVGCYTLAEATTAAPFLDYAVCLDDSARPANHSGDWPVQGQVYPVRVVDSRLEGIPLVHVLTFMGEAPYYNAFAPHRFQITHRLYLN</sequence>
<accession>A0A558BST9</accession>
<dbReference type="RefSeq" id="WP_144850536.1">
    <property type="nucleotide sequence ID" value="NZ_VMRJ01000004.1"/>
</dbReference>
<dbReference type="EMBL" id="VMRJ01000004">
    <property type="protein sequence ID" value="TVT39555.1"/>
    <property type="molecule type" value="Genomic_DNA"/>
</dbReference>
<proteinExistence type="predicted"/>
<comment type="caution">
    <text evidence="1">The sequence shown here is derived from an EMBL/GenBank/DDBJ whole genome shotgun (WGS) entry which is preliminary data.</text>
</comment>
<protein>
    <submittedName>
        <fullName evidence="1">Uncharacterized protein</fullName>
    </submittedName>
</protein>
<dbReference type="AlphaFoldDB" id="A0A558BST9"/>
<dbReference type="OrthoDB" id="883920at2"/>
<gene>
    <name evidence="1" type="ORF">FNT36_18095</name>
</gene>
<evidence type="ECO:0000313" key="2">
    <source>
        <dbReference type="Proteomes" id="UP000317624"/>
    </source>
</evidence>
<organism evidence="1 2">
    <name type="scientific">Hymenobacter setariae</name>
    <dbReference type="NCBI Taxonomy" id="2594794"/>
    <lineage>
        <taxon>Bacteria</taxon>
        <taxon>Pseudomonadati</taxon>
        <taxon>Bacteroidota</taxon>
        <taxon>Cytophagia</taxon>
        <taxon>Cytophagales</taxon>
        <taxon>Hymenobacteraceae</taxon>
        <taxon>Hymenobacter</taxon>
    </lineage>
</organism>
<keyword evidence="2" id="KW-1185">Reference proteome</keyword>
<name>A0A558BST9_9BACT</name>
<dbReference type="Proteomes" id="UP000317624">
    <property type="component" value="Unassembled WGS sequence"/>
</dbReference>